<gene>
    <name evidence="3" type="ORF">I0C86_18195</name>
</gene>
<keyword evidence="2" id="KW-0812">Transmembrane</keyword>
<feature type="transmembrane region" description="Helical" evidence="2">
    <location>
        <begin position="111"/>
        <end position="130"/>
    </location>
</feature>
<dbReference type="RefSeq" id="WP_196202439.1">
    <property type="nucleotide sequence ID" value="NZ_JADPUN010000173.1"/>
</dbReference>
<feature type="transmembrane region" description="Helical" evidence="2">
    <location>
        <begin position="145"/>
        <end position="164"/>
    </location>
</feature>
<protein>
    <recommendedName>
        <fullName evidence="5">O-antigen polysaccharide polymerase Wzy</fullName>
    </recommendedName>
</protein>
<feature type="transmembrane region" description="Helical" evidence="2">
    <location>
        <begin position="499"/>
        <end position="516"/>
    </location>
</feature>
<accession>A0ABS0GXP8</accession>
<evidence type="ECO:0000256" key="2">
    <source>
        <dbReference type="SAM" id="Phobius"/>
    </source>
</evidence>
<feature type="region of interest" description="Disordered" evidence="1">
    <location>
        <begin position="1"/>
        <end position="38"/>
    </location>
</feature>
<feature type="region of interest" description="Disordered" evidence="1">
    <location>
        <begin position="530"/>
        <end position="559"/>
    </location>
</feature>
<evidence type="ECO:0000313" key="4">
    <source>
        <dbReference type="Proteomes" id="UP000638560"/>
    </source>
</evidence>
<evidence type="ECO:0000313" key="3">
    <source>
        <dbReference type="EMBL" id="MBF9130874.1"/>
    </source>
</evidence>
<evidence type="ECO:0008006" key="5">
    <source>
        <dbReference type="Google" id="ProtNLM"/>
    </source>
</evidence>
<feature type="transmembrane region" description="Helical" evidence="2">
    <location>
        <begin position="473"/>
        <end position="493"/>
    </location>
</feature>
<dbReference type="Proteomes" id="UP000638560">
    <property type="component" value="Unassembled WGS sequence"/>
</dbReference>
<feature type="transmembrane region" description="Helical" evidence="2">
    <location>
        <begin position="229"/>
        <end position="250"/>
    </location>
</feature>
<feature type="transmembrane region" description="Helical" evidence="2">
    <location>
        <begin position="310"/>
        <end position="327"/>
    </location>
</feature>
<name>A0ABS0GXP8_9ACTN</name>
<evidence type="ECO:0000256" key="1">
    <source>
        <dbReference type="SAM" id="MobiDB-lite"/>
    </source>
</evidence>
<proteinExistence type="predicted"/>
<keyword evidence="2" id="KW-0472">Membrane</keyword>
<feature type="transmembrane region" description="Helical" evidence="2">
    <location>
        <begin position="287"/>
        <end position="303"/>
    </location>
</feature>
<keyword evidence="4" id="KW-1185">Reference proteome</keyword>
<feature type="transmembrane region" description="Helical" evidence="2">
    <location>
        <begin position="78"/>
        <end position="99"/>
    </location>
</feature>
<organism evidence="3 4">
    <name type="scientific">Plantactinospora alkalitolerans</name>
    <dbReference type="NCBI Taxonomy" id="2789879"/>
    <lineage>
        <taxon>Bacteria</taxon>
        <taxon>Bacillati</taxon>
        <taxon>Actinomycetota</taxon>
        <taxon>Actinomycetes</taxon>
        <taxon>Micromonosporales</taxon>
        <taxon>Micromonosporaceae</taxon>
        <taxon>Plantactinospora</taxon>
    </lineage>
</organism>
<comment type="caution">
    <text evidence="3">The sequence shown here is derived from an EMBL/GenBank/DDBJ whole genome shotgun (WGS) entry which is preliminary data.</text>
</comment>
<sequence length="559" mass="60474">MIRTRYPAPGSPANGATPSVEPTAEPVPDEGTPPATPPVRVAVIGPGLGAEAASWAMSAVLVTSVSTTLALLDPRLRHWFVIPVTVCGVLIGVDAIEWVRRRRDIFDPQAILGLLGMHFFYLAPILNVMLDHWPRHLVGPPDWRAALGTMALLNVLGLCLYRVVLGFRDRPQPRPRRASRFDERAFHRVGLAAVLVSVLAFCGEVAMFGGLSGYLNTMTGESDRVELTGLGWLLILGEAFPMIIFALVLVRWRSWLAGHRSVILLLLVGLALMQFFVGGLRGSRSNTIWPILIGLTLVHLLVARVSRKALLVFLLVVGLFIYTYGLYKSAGLEVLDAARGTRSVGDISSETGRDVPSLLLGDLSRADIQALVLDRQLRSDAELAYGVTYLGDVSFLVPGAVLPVRPTDKVAAGTDLLFGPGAYESGMRSSRVYGLAGEAIMNFGPAGGVLSFAFLGMLVRFGRRYYARARQQGSLTAKLLGPMALVCAFLPTADLDNNTWFLLKYVLPVAAVVWLARQGRRSVDRAARPAKYAGSATAVRTRRPAAAPGAWPLPDPSRR</sequence>
<dbReference type="EMBL" id="JADPUN010000173">
    <property type="protein sequence ID" value="MBF9130874.1"/>
    <property type="molecule type" value="Genomic_DNA"/>
</dbReference>
<feature type="transmembrane region" description="Helical" evidence="2">
    <location>
        <begin position="439"/>
        <end position="461"/>
    </location>
</feature>
<feature type="transmembrane region" description="Helical" evidence="2">
    <location>
        <begin position="262"/>
        <end position="281"/>
    </location>
</feature>
<feature type="transmembrane region" description="Helical" evidence="2">
    <location>
        <begin position="185"/>
        <end position="209"/>
    </location>
</feature>
<keyword evidence="2" id="KW-1133">Transmembrane helix</keyword>
<reference evidence="3 4" key="1">
    <citation type="submission" date="2020-11" db="EMBL/GenBank/DDBJ databases">
        <title>A novel isolate from a Black sea contaminated sediment with potential to produce alkanes: Plantactinospora alkalitolerans sp. nov.</title>
        <authorList>
            <person name="Carro L."/>
            <person name="Veyisoglu A."/>
            <person name="Guven K."/>
            <person name="Schumann P."/>
            <person name="Klenk H.-P."/>
            <person name="Sahin N."/>
        </authorList>
    </citation>
    <scope>NUCLEOTIDE SEQUENCE [LARGE SCALE GENOMIC DNA]</scope>
    <source>
        <strain evidence="3 4">S1510</strain>
    </source>
</reference>